<evidence type="ECO:0000256" key="10">
    <source>
        <dbReference type="ARBA" id="ARBA00023136"/>
    </source>
</evidence>
<dbReference type="GO" id="GO:0015031">
    <property type="term" value="P:protein transport"/>
    <property type="evidence" value="ECO:0007669"/>
    <property type="project" value="UniProtKB-KW"/>
</dbReference>
<feature type="transmembrane region" description="Helical" evidence="12">
    <location>
        <begin position="269"/>
        <end position="293"/>
    </location>
</feature>
<protein>
    <submittedName>
        <fullName evidence="16">NHLP bacteriocin system ABC transporter, peptidase/ATP-binding protein</fullName>
    </submittedName>
</protein>
<comment type="caution">
    <text evidence="16">The sequence shown here is derived from an EMBL/GenBank/DDBJ whole genome shotgun (WGS) entry which is preliminary data.</text>
</comment>
<dbReference type="OrthoDB" id="9771903at2"/>
<evidence type="ECO:0000256" key="12">
    <source>
        <dbReference type="SAM" id="Phobius"/>
    </source>
</evidence>
<evidence type="ECO:0000256" key="6">
    <source>
        <dbReference type="ARBA" id="ARBA00022807"/>
    </source>
</evidence>
<dbReference type="PATRIC" id="fig|626937.4.peg.2808"/>
<name>A0A136Q0L9_9FIRM</name>
<keyword evidence="6" id="KW-0378">Hydrolase</keyword>
<keyword evidence="5" id="KW-0547">Nucleotide-binding</keyword>
<dbReference type="SMART" id="SM00382">
    <property type="entry name" value="AAA"/>
    <property type="match status" value="1"/>
</dbReference>
<dbReference type="InterPro" id="IPR022514">
    <property type="entry name" value="NHPM_micro_ABC1"/>
</dbReference>
<dbReference type="SUPFAM" id="SSF52540">
    <property type="entry name" value="P-loop containing nucleoside triphosphate hydrolases"/>
    <property type="match status" value="1"/>
</dbReference>
<feature type="transmembrane region" description="Helical" evidence="12">
    <location>
        <begin position="12"/>
        <end position="31"/>
    </location>
</feature>
<dbReference type="Pfam" id="PF00664">
    <property type="entry name" value="ABC_membrane"/>
    <property type="match status" value="1"/>
</dbReference>
<dbReference type="PROSITE" id="PS50929">
    <property type="entry name" value="ABC_TM1F"/>
    <property type="match status" value="1"/>
</dbReference>
<dbReference type="Pfam" id="PF00005">
    <property type="entry name" value="ABC_tran"/>
    <property type="match status" value="1"/>
</dbReference>
<dbReference type="GO" id="GO:0034040">
    <property type="term" value="F:ATPase-coupled lipid transmembrane transporter activity"/>
    <property type="evidence" value="ECO:0007669"/>
    <property type="project" value="TreeGrafter"/>
</dbReference>
<proteinExistence type="predicted"/>
<keyword evidence="9 12" id="KW-1133">Transmembrane helix</keyword>
<evidence type="ECO:0000313" key="17">
    <source>
        <dbReference type="Proteomes" id="UP000070366"/>
    </source>
</evidence>
<dbReference type="GO" id="GO:0005524">
    <property type="term" value="F:ATP binding"/>
    <property type="evidence" value="ECO:0007669"/>
    <property type="project" value="UniProtKB-KW"/>
</dbReference>
<dbReference type="InterPro" id="IPR005074">
    <property type="entry name" value="Peptidase_C39"/>
</dbReference>
<keyword evidence="8" id="KW-0653">Protein transport</keyword>
<dbReference type="InterPro" id="IPR003593">
    <property type="entry name" value="AAA+_ATPase"/>
</dbReference>
<feature type="transmembrane region" description="Helical" evidence="12">
    <location>
        <begin position="299"/>
        <end position="319"/>
    </location>
</feature>
<dbReference type="GO" id="GO:0006508">
    <property type="term" value="P:proteolysis"/>
    <property type="evidence" value="ECO:0007669"/>
    <property type="project" value="InterPro"/>
</dbReference>
<dbReference type="GO" id="GO:0005886">
    <property type="term" value="C:plasma membrane"/>
    <property type="evidence" value="ECO:0007669"/>
    <property type="project" value="UniProtKB-SubCell"/>
</dbReference>
<gene>
    <name evidence="16" type="ORF">HMPREF3293_02847</name>
</gene>
<dbReference type="GO" id="GO:0008234">
    <property type="term" value="F:cysteine-type peptidase activity"/>
    <property type="evidence" value="ECO:0007669"/>
    <property type="project" value="UniProtKB-KW"/>
</dbReference>
<dbReference type="Gene3D" id="3.90.70.10">
    <property type="entry name" value="Cysteine proteinases"/>
    <property type="match status" value="1"/>
</dbReference>
<evidence type="ECO:0000256" key="7">
    <source>
        <dbReference type="ARBA" id="ARBA00022840"/>
    </source>
</evidence>
<dbReference type="Gene3D" id="1.20.1560.10">
    <property type="entry name" value="ABC transporter type 1, transmembrane domain"/>
    <property type="match status" value="1"/>
</dbReference>
<dbReference type="NCBIfam" id="TIGR03796">
    <property type="entry name" value="NHLM_micro_ABC1"/>
    <property type="match status" value="1"/>
</dbReference>
<dbReference type="GO" id="GO:0016887">
    <property type="term" value="F:ATP hydrolysis activity"/>
    <property type="evidence" value="ECO:0007669"/>
    <property type="project" value="InterPro"/>
</dbReference>
<dbReference type="InterPro" id="IPR027417">
    <property type="entry name" value="P-loop_NTPase"/>
</dbReference>
<dbReference type="FunFam" id="3.40.50.300:FF:000299">
    <property type="entry name" value="ABC transporter ATP-binding protein/permease"/>
    <property type="match status" value="1"/>
</dbReference>
<accession>A0A136Q0L9</accession>
<dbReference type="InterPro" id="IPR036640">
    <property type="entry name" value="ABC1_TM_sf"/>
</dbReference>
<evidence type="ECO:0000256" key="5">
    <source>
        <dbReference type="ARBA" id="ARBA00022741"/>
    </source>
</evidence>
<keyword evidence="6" id="KW-0788">Thiol protease</keyword>
<feature type="transmembrane region" description="Helical" evidence="12">
    <location>
        <begin position="161"/>
        <end position="182"/>
    </location>
</feature>
<keyword evidence="4 12" id="KW-0812">Transmembrane</keyword>
<dbReference type="GO" id="GO:0140359">
    <property type="term" value="F:ABC-type transporter activity"/>
    <property type="evidence" value="ECO:0007669"/>
    <property type="project" value="InterPro"/>
</dbReference>
<dbReference type="CDD" id="cd18569">
    <property type="entry name" value="ABC_6TM_NHLM_bacteriocin"/>
    <property type="match status" value="1"/>
</dbReference>
<dbReference type="SUPFAM" id="SSF90123">
    <property type="entry name" value="ABC transporter transmembrane region"/>
    <property type="match status" value="1"/>
</dbReference>
<dbReference type="InterPro" id="IPR039421">
    <property type="entry name" value="Type_1_exporter"/>
</dbReference>
<keyword evidence="6" id="KW-0645">Protease</keyword>
<dbReference type="Proteomes" id="UP000070366">
    <property type="component" value="Unassembled WGS sequence"/>
</dbReference>
<evidence type="ECO:0000256" key="4">
    <source>
        <dbReference type="ARBA" id="ARBA00022692"/>
    </source>
</evidence>
<evidence type="ECO:0000256" key="8">
    <source>
        <dbReference type="ARBA" id="ARBA00022927"/>
    </source>
</evidence>
<dbReference type="RefSeq" id="WP_066521393.1">
    <property type="nucleotide sequence ID" value="NZ_CABMOF010000005.1"/>
</dbReference>
<keyword evidence="2" id="KW-0813">Transport</keyword>
<dbReference type="InterPro" id="IPR011527">
    <property type="entry name" value="ABC1_TM_dom"/>
</dbReference>
<feature type="domain" description="ABC transporter" evidence="13">
    <location>
        <begin position="478"/>
        <end position="711"/>
    </location>
</feature>
<feature type="domain" description="Peptidase C39" evidence="15">
    <location>
        <begin position="13"/>
        <end position="132"/>
    </location>
</feature>
<dbReference type="InterPro" id="IPR003439">
    <property type="entry name" value="ABC_transporter-like_ATP-bd"/>
</dbReference>
<evidence type="ECO:0000259" key="13">
    <source>
        <dbReference type="PROSITE" id="PS50893"/>
    </source>
</evidence>
<dbReference type="AlphaFoldDB" id="A0A136Q0L9"/>
<feature type="transmembrane region" description="Helical" evidence="12">
    <location>
        <begin position="384"/>
        <end position="409"/>
    </location>
</feature>
<evidence type="ECO:0000256" key="2">
    <source>
        <dbReference type="ARBA" id="ARBA00022448"/>
    </source>
</evidence>
<keyword evidence="7 16" id="KW-0067">ATP-binding</keyword>
<dbReference type="EMBL" id="LSZW01000065">
    <property type="protein sequence ID" value="KXK64203.1"/>
    <property type="molecule type" value="Genomic_DNA"/>
</dbReference>
<reference evidence="16 17" key="1">
    <citation type="submission" date="2016-02" db="EMBL/GenBank/DDBJ databases">
        <authorList>
            <person name="Wen L."/>
            <person name="He K."/>
            <person name="Yang H."/>
        </authorList>
    </citation>
    <scope>NUCLEOTIDE SEQUENCE [LARGE SCALE GENOMIC DNA]</scope>
    <source>
        <strain evidence="16 17">DSM 22607</strain>
    </source>
</reference>
<feature type="transmembrane region" description="Helical" evidence="12">
    <location>
        <begin position="202"/>
        <end position="224"/>
    </location>
</feature>
<feature type="domain" description="ABC transmembrane type-1" evidence="14">
    <location>
        <begin position="163"/>
        <end position="444"/>
    </location>
</feature>
<evidence type="ECO:0000256" key="3">
    <source>
        <dbReference type="ARBA" id="ARBA00022475"/>
    </source>
</evidence>
<dbReference type="PROSITE" id="PS50893">
    <property type="entry name" value="ABC_TRANSPORTER_2"/>
    <property type="match status" value="1"/>
</dbReference>
<dbReference type="PROSITE" id="PS00211">
    <property type="entry name" value="ABC_TRANSPORTER_1"/>
    <property type="match status" value="1"/>
</dbReference>
<sequence length="711" mass="78404">MAKEVVKVPVIMQMEALECGAACLAMILAYYGKWLALEQVRADCGVSRDGSSARNMIRAARSYCLDAAGYRMEIDDVKKCAFPVILHWNFNHFVVLCGFRKGKAILNDPARGRVAVGMEEFDRAFTGIVLCFETTEEFETGGKPASVLGFARKRLHGSGKLIVFVMLWSLIGAAIGIVIPLFSKIFIDNILSGKNPEWLVPLISVMAAVLAFQFITAALQNIYWLRIQGKMAVQASASFMWHVLRLPVEFFTQRYIGDIASRQESNEGIAFSLIGRIAPLAVNACLLVLYLLVMFRYSVLLSVIGLAAVAANLIVMRLVSNRRVNFSRVIERDMGLLSGVASAGFDMIESIKAAGAENGFFERWSGTYTRANNGKVRMEKADQYYSIIPQFVQQIANIAVLVLGVYLILDGQFTIGMLMAFQGFLSSFLAPVNEIAGVGSAFIEMRTQMERVDDVFHYRTDVPEAGDEEDGGKLSGEISLRNVTFGYAKLSDPLITDFSLHVMPGESVAFVGSSGSGKSTLAKLISGLYPPWSGEILLDEMKREDIPRGILTNSLSVVDQEIVLFEDTIENNITMWDASIPRAQVIEACKTAEIHSDIMKRGKGYDDLVDDGGKNFSGGQRQRIEIARALVRRPSILILDEATSALDAKTEQRVMENIRAMGITLVVIAHRLSTIRDCDEIIVLSKGTVCERGTHAELIAAQGRYRELLKN</sequence>
<dbReference type="PROSITE" id="PS50990">
    <property type="entry name" value="PEPTIDASE_C39"/>
    <property type="match status" value="1"/>
</dbReference>
<dbReference type="InterPro" id="IPR017871">
    <property type="entry name" value="ABC_transporter-like_CS"/>
</dbReference>
<evidence type="ECO:0000256" key="1">
    <source>
        <dbReference type="ARBA" id="ARBA00004651"/>
    </source>
</evidence>
<dbReference type="Pfam" id="PF03412">
    <property type="entry name" value="Peptidase_C39"/>
    <property type="match status" value="1"/>
</dbReference>
<evidence type="ECO:0000259" key="14">
    <source>
        <dbReference type="PROSITE" id="PS50929"/>
    </source>
</evidence>
<evidence type="ECO:0000256" key="9">
    <source>
        <dbReference type="ARBA" id="ARBA00022989"/>
    </source>
</evidence>
<dbReference type="PANTHER" id="PTHR24221:SF654">
    <property type="entry name" value="ATP-BINDING CASSETTE SUB-FAMILY B MEMBER 6"/>
    <property type="match status" value="1"/>
</dbReference>
<keyword evidence="3" id="KW-1003">Cell membrane</keyword>
<organism evidence="16 17">
    <name type="scientific">Christensenella minuta</name>
    <dbReference type="NCBI Taxonomy" id="626937"/>
    <lineage>
        <taxon>Bacteria</taxon>
        <taxon>Bacillati</taxon>
        <taxon>Bacillota</taxon>
        <taxon>Clostridia</taxon>
        <taxon>Christensenellales</taxon>
        <taxon>Christensenellaceae</taxon>
        <taxon>Christensenella</taxon>
    </lineage>
</organism>
<evidence type="ECO:0000313" key="16">
    <source>
        <dbReference type="EMBL" id="KXK64203.1"/>
    </source>
</evidence>
<evidence type="ECO:0000256" key="11">
    <source>
        <dbReference type="ARBA" id="ARBA00043264"/>
    </source>
</evidence>
<evidence type="ECO:0000259" key="15">
    <source>
        <dbReference type="PROSITE" id="PS50990"/>
    </source>
</evidence>
<dbReference type="Gene3D" id="3.40.50.300">
    <property type="entry name" value="P-loop containing nucleotide triphosphate hydrolases"/>
    <property type="match status" value="1"/>
</dbReference>
<keyword evidence="10 12" id="KW-0472">Membrane</keyword>
<dbReference type="PANTHER" id="PTHR24221">
    <property type="entry name" value="ATP-BINDING CASSETTE SUB-FAMILY B"/>
    <property type="match status" value="1"/>
</dbReference>
<comment type="subcellular location">
    <subcellularLocation>
        <location evidence="1">Cell membrane</location>
        <topology evidence="1">Multi-pass membrane protein</topology>
    </subcellularLocation>
</comment>
<dbReference type="GO" id="GO:0043213">
    <property type="term" value="P:bacteriocin transport"/>
    <property type="evidence" value="ECO:0007669"/>
    <property type="project" value="UniProtKB-KW"/>
</dbReference>
<keyword evidence="11" id="KW-0080">Bacteriocin transport</keyword>
<keyword evidence="17" id="KW-1185">Reference proteome</keyword>
<dbReference type="KEGG" id="cmiu:B1H56_02730"/>
<dbReference type="STRING" id="626937.HMPREF3293_02847"/>